<protein>
    <recommendedName>
        <fullName evidence="4 5">Small ribosomal subunit protein uS2</fullName>
    </recommendedName>
</protein>
<evidence type="ECO:0000256" key="1">
    <source>
        <dbReference type="ARBA" id="ARBA00006242"/>
    </source>
</evidence>
<dbReference type="InterPro" id="IPR001865">
    <property type="entry name" value="Ribosomal_uS2"/>
</dbReference>
<name>A0A450THA1_9GAMM</name>
<dbReference type="HAMAP" id="MF_00291_B">
    <property type="entry name" value="Ribosomal_uS2_B"/>
    <property type="match status" value="1"/>
</dbReference>
<accession>A0A450THA1</accession>
<evidence type="ECO:0000256" key="6">
    <source>
        <dbReference type="RuleBase" id="RU003631"/>
    </source>
</evidence>
<evidence type="ECO:0000256" key="3">
    <source>
        <dbReference type="ARBA" id="ARBA00023274"/>
    </source>
</evidence>
<evidence type="ECO:0000256" key="5">
    <source>
        <dbReference type="HAMAP-Rule" id="MF_00291"/>
    </source>
</evidence>
<dbReference type="EMBL" id="CAADEX010000173">
    <property type="protein sequence ID" value="VFJ66598.1"/>
    <property type="molecule type" value="Genomic_DNA"/>
</dbReference>
<dbReference type="CDD" id="cd01425">
    <property type="entry name" value="RPS2"/>
    <property type="match status" value="1"/>
</dbReference>
<feature type="compositionally biased region" description="Basic and acidic residues" evidence="7">
    <location>
        <begin position="251"/>
        <end position="285"/>
    </location>
</feature>
<dbReference type="PANTHER" id="PTHR12534:SF0">
    <property type="entry name" value="SMALL RIBOSOMAL SUBUNIT PROTEIN US2M"/>
    <property type="match status" value="1"/>
</dbReference>
<dbReference type="Gene3D" id="1.10.287.610">
    <property type="entry name" value="Helix hairpin bin"/>
    <property type="match status" value="1"/>
</dbReference>
<dbReference type="Gene3D" id="3.40.50.10490">
    <property type="entry name" value="Glucose-6-phosphate isomerase like protein, domain 1"/>
    <property type="match status" value="1"/>
</dbReference>
<dbReference type="FunFam" id="1.10.287.610:FF:000001">
    <property type="entry name" value="30S ribosomal protein S2"/>
    <property type="match status" value="1"/>
</dbReference>
<dbReference type="InterPro" id="IPR018130">
    <property type="entry name" value="Ribosomal_uS2_CS"/>
</dbReference>
<organism evidence="8">
    <name type="scientific">Candidatus Kentrum sp. DK</name>
    <dbReference type="NCBI Taxonomy" id="2126562"/>
    <lineage>
        <taxon>Bacteria</taxon>
        <taxon>Pseudomonadati</taxon>
        <taxon>Pseudomonadota</taxon>
        <taxon>Gammaproteobacteria</taxon>
        <taxon>Candidatus Kentrum</taxon>
    </lineage>
</organism>
<dbReference type="SUPFAM" id="SSF52313">
    <property type="entry name" value="Ribosomal protein S2"/>
    <property type="match status" value="1"/>
</dbReference>
<feature type="region of interest" description="Disordered" evidence="7">
    <location>
        <begin position="251"/>
        <end position="314"/>
    </location>
</feature>
<dbReference type="GO" id="GO:0003735">
    <property type="term" value="F:structural constituent of ribosome"/>
    <property type="evidence" value="ECO:0007669"/>
    <property type="project" value="InterPro"/>
</dbReference>
<dbReference type="NCBIfam" id="TIGR01011">
    <property type="entry name" value="rpsB_bact"/>
    <property type="match status" value="1"/>
</dbReference>
<dbReference type="Pfam" id="PF00318">
    <property type="entry name" value="Ribosomal_S2"/>
    <property type="match status" value="1"/>
</dbReference>
<dbReference type="PANTHER" id="PTHR12534">
    <property type="entry name" value="30S RIBOSOMAL PROTEIN S2 PROKARYOTIC AND ORGANELLAR"/>
    <property type="match status" value="1"/>
</dbReference>
<feature type="compositionally biased region" description="Low complexity" evidence="7">
    <location>
        <begin position="286"/>
        <end position="300"/>
    </location>
</feature>
<proteinExistence type="inferred from homology"/>
<keyword evidence="3 5" id="KW-0687">Ribonucleoprotein</keyword>
<gene>
    <name evidence="5" type="primary">rpsB</name>
    <name evidence="8" type="ORF">BECKDK2373B_GA0170837_11734</name>
</gene>
<comment type="similarity">
    <text evidence="1 5 6">Belongs to the universal ribosomal protein uS2 family.</text>
</comment>
<evidence type="ECO:0000313" key="8">
    <source>
        <dbReference type="EMBL" id="VFJ66598.1"/>
    </source>
</evidence>
<dbReference type="AlphaFoldDB" id="A0A450THA1"/>
<evidence type="ECO:0000256" key="4">
    <source>
        <dbReference type="ARBA" id="ARBA00035256"/>
    </source>
</evidence>
<evidence type="ECO:0000256" key="7">
    <source>
        <dbReference type="SAM" id="MobiDB-lite"/>
    </source>
</evidence>
<evidence type="ECO:0000256" key="2">
    <source>
        <dbReference type="ARBA" id="ARBA00022980"/>
    </source>
</evidence>
<sequence length="314" mass="34037">MEAKPNFGVIIEMAQVTMRDMLEAGVHFGHQTRYWNPKMAPYIFGDRNKIHIIDLGKTLPLYNDAQNFISRMAASGGNILFVGTKRAAQETISGEAKRCGMPYVDKRWLGGMLTNFKTVKESIARLKLLETMMEDGTLAKISKKEGLSLQRELAKLERSLGGIKDMPGTPDVLFVVDVGYEKIAVREAVKLGIPVVAVVDTNHSPEGVDYIIPGNDDATRAIQLYVSNVADTILEGRQTAEMAALIRRENEEKVKADKAEKEQATRDVAAEKAEAKEGGAGKDDAAPAPAQPEEAPTTAPSGADSKPAASADPK</sequence>
<dbReference type="PROSITE" id="PS00963">
    <property type="entry name" value="RIBOSOMAL_S2_2"/>
    <property type="match status" value="1"/>
</dbReference>
<dbReference type="GO" id="GO:0006412">
    <property type="term" value="P:translation"/>
    <property type="evidence" value="ECO:0007669"/>
    <property type="project" value="UniProtKB-UniRule"/>
</dbReference>
<dbReference type="PRINTS" id="PR00395">
    <property type="entry name" value="RIBOSOMALS2"/>
</dbReference>
<dbReference type="GO" id="GO:0022627">
    <property type="term" value="C:cytosolic small ribosomal subunit"/>
    <property type="evidence" value="ECO:0007669"/>
    <property type="project" value="TreeGrafter"/>
</dbReference>
<dbReference type="PROSITE" id="PS00962">
    <property type="entry name" value="RIBOSOMAL_S2_1"/>
    <property type="match status" value="1"/>
</dbReference>
<dbReference type="InterPro" id="IPR023591">
    <property type="entry name" value="Ribosomal_uS2_flav_dom_sf"/>
</dbReference>
<keyword evidence="2 5" id="KW-0689">Ribosomal protein</keyword>
<reference evidence="8" key="1">
    <citation type="submission" date="2019-02" db="EMBL/GenBank/DDBJ databases">
        <authorList>
            <person name="Gruber-Vodicka R. H."/>
            <person name="Seah K. B. B."/>
        </authorList>
    </citation>
    <scope>NUCLEOTIDE SEQUENCE</scope>
    <source>
        <strain evidence="8">BECK_DK47</strain>
    </source>
</reference>
<dbReference type="InterPro" id="IPR005706">
    <property type="entry name" value="Ribosomal_uS2_bac/mit/plastid"/>
</dbReference>